<feature type="compositionally biased region" description="Low complexity" evidence="2">
    <location>
        <begin position="611"/>
        <end position="629"/>
    </location>
</feature>
<feature type="compositionally biased region" description="Low complexity" evidence="2">
    <location>
        <begin position="563"/>
        <end position="577"/>
    </location>
</feature>
<dbReference type="PANTHER" id="PTHR18860">
    <property type="entry name" value="14-3-3 PROTEIN"/>
    <property type="match status" value="1"/>
</dbReference>
<organism evidence="4 5">
    <name type="scientific">Thecamonas trahens ATCC 50062</name>
    <dbReference type="NCBI Taxonomy" id="461836"/>
    <lineage>
        <taxon>Eukaryota</taxon>
        <taxon>Apusozoa</taxon>
        <taxon>Apusomonadida</taxon>
        <taxon>Apusomonadidae</taxon>
        <taxon>Thecamonas</taxon>
    </lineage>
</organism>
<evidence type="ECO:0000313" key="4">
    <source>
        <dbReference type="EMBL" id="KNC47268.1"/>
    </source>
</evidence>
<dbReference type="SUPFAM" id="SSF49265">
    <property type="entry name" value="Fibronectin type III"/>
    <property type="match status" value="1"/>
</dbReference>
<feature type="compositionally biased region" description="Basic residues" evidence="2">
    <location>
        <begin position="578"/>
        <end position="587"/>
    </location>
</feature>
<dbReference type="Proteomes" id="UP000054408">
    <property type="component" value="Unassembled WGS sequence"/>
</dbReference>
<evidence type="ECO:0000256" key="2">
    <source>
        <dbReference type="SAM" id="MobiDB-lite"/>
    </source>
</evidence>
<dbReference type="CDD" id="cd00063">
    <property type="entry name" value="FN3"/>
    <property type="match status" value="1"/>
</dbReference>
<dbReference type="InterPro" id="IPR036815">
    <property type="entry name" value="14-3-3_dom_sf"/>
</dbReference>
<name>A0A0L0D7J1_THETB</name>
<feature type="region of interest" description="Disordered" evidence="2">
    <location>
        <begin position="662"/>
        <end position="683"/>
    </location>
</feature>
<dbReference type="PROSITE" id="PS50853">
    <property type="entry name" value="FN3"/>
    <property type="match status" value="1"/>
</dbReference>
<dbReference type="InterPro" id="IPR013783">
    <property type="entry name" value="Ig-like_fold"/>
</dbReference>
<evidence type="ECO:0000313" key="5">
    <source>
        <dbReference type="Proteomes" id="UP000054408"/>
    </source>
</evidence>
<dbReference type="InterPro" id="IPR000308">
    <property type="entry name" value="14-3-3"/>
</dbReference>
<comment type="similarity">
    <text evidence="1">Belongs to the 14-3-3 family.</text>
</comment>
<evidence type="ECO:0000256" key="1">
    <source>
        <dbReference type="ARBA" id="ARBA00006141"/>
    </source>
</evidence>
<gene>
    <name evidence="4" type="ORF">AMSG_03698</name>
</gene>
<evidence type="ECO:0000259" key="3">
    <source>
        <dbReference type="PROSITE" id="PS50853"/>
    </source>
</evidence>
<dbReference type="SUPFAM" id="SSF48445">
    <property type="entry name" value="14-3-3 protein"/>
    <property type="match status" value="2"/>
</dbReference>
<protein>
    <submittedName>
        <fullName evidence="4">BMH1 protein</fullName>
    </submittedName>
</protein>
<dbReference type="GeneID" id="25563281"/>
<proteinExistence type="inferred from homology"/>
<sequence length="899" mass="94544">MNVPTLRDWLHEAASWDAEAAPLAHAAAAEGRLSDAARYRYAHAAKKALAARRSAYLLAAEQAESSAARGAAGDELRPLYELRDNIRAEVEAAGQGVLALVTDVLEPGSADMEDKVAYATLRGDVFRYLSEVHVGDAAEADVVAGNEAYRQAHGLALDLPPASPAALGCALNYAVFLWEILGSTKEAYNVAVKALNAATEWRANHENVLSSPLNPQTPIILNHLRKILAGWESALGLAPTVGAPLAPAAATYDRPTGDGTHPAAAGAPAALRSAAPGGYDSQLGDLQRDDGDGNVITWRTLADQAAVCDAKAEEAAKMAARGSGDELSKTQRAYLAYAFKNSISVRRSMWQLLTFHIEALQWGTGPPRDAEYASRLASSRDKVNAELDTISRILLSLISDHLLPSSSAPETKVFYRTLDGDMHRYLAECTAPDSGPHRAAVKAAHAAYEAGYELARRELSPLDPIRLSTSLNYCVYYYDVLASHADALALARVTLSDALDADPLADAVAAHEAGIIVDHLCNMLETMVDKHAPVDSDDILDLVDAAREAQLHDAGASMAKSGQAMPAQPVQPVQPVQPRRRRRRTKQRRADAPNGASPAAAPEATPERPHVSAVVPGAAGEVEAEASSPIAEREGSPGVGDETMSVLQEQARRIEMLESQLAELKRSSPSPSSSPTPVHVPASANAAAPAPSVYEAYAGASAGAGVGGSVRRSVPPSSPYTHPLMASLSASFQAQQTQLAALRTEQALLAQEQSRTAHALHAARPAAALGAGSGPGAGSGYYLRTYNAAAVHGAQRAGSAPAPRGPQAPLPPTFPLVFTAALVVTWSPPAANGPYTAYRVYRSTPGSQFELVYEGPGLMFYDAGLKADTIYTYAVAACNASGAWSGMSQPSTQKTRAKL</sequence>
<dbReference type="Gene3D" id="1.20.190.20">
    <property type="entry name" value="14-3-3 domain"/>
    <property type="match status" value="2"/>
</dbReference>
<feature type="compositionally biased region" description="Low complexity" evidence="2">
    <location>
        <begin position="667"/>
        <end position="683"/>
    </location>
</feature>
<dbReference type="Pfam" id="PF00041">
    <property type="entry name" value="fn3"/>
    <property type="match status" value="1"/>
</dbReference>
<feature type="region of interest" description="Disordered" evidence="2">
    <location>
        <begin position="554"/>
        <end position="642"/>
    </location>
</feature>
<dbReference type="InterPro" id="IPR003961">
    <property type="entry name" value="FN3_dom"/>
</dbReference>
<feature type="compositionally biased region" description="Low complexity" evidence="2">
    <location>
        <begin position="592"/>
        <end position="604"/>
    </location>
</feature>
<dbReference type="Pfam" id="PF00244">
    <property type="entry name" value="14-3-3"/>
    <property type="match status" value="2"/>
</dbReference>
<dbReference type="Gene3D" id="2.60.40.10">
    <property type="entry name" value="Immunoglobulins"/>
    <property type="match status" value="1"/>
</dbReference>
<dbReference type="SMART" id="SM00101">
    <property type="entry name" value="14_3_3"/>
    <property type="match status" value="1"/>
</dbReference>
<keyword evidence="5" id="KW-1185">Reference proteome</keyword>
<feature type="domain" description="Fibronectin type-III" evidence="3">
    <location>
        <begin position="808"/>
        <end position="898"/>
    </location>
</feature>
<dbReference type="PRINTS" id="PR00305">
    <property type="entry name" value="1433ZETA"/>
</dbReference>
<dbReference type="InterPro" id="IPR036116">
    <property type="entry name" value="FN3_sf"/>
</dbReference>
<dbReference type="OrthoDB" id="390416at2759"/>
<dbReference type="STRING" id="461836.A0A0L0D7J1"/>
<dbReference type="RefSeq" id="XP_013759611.1">
    <property type="nucleotide sequence ID" value="XM_013904157.1"/>
</dbReference>
<dbReference type="eggNOG" id="KOG0841">
    <property type="taxonomic scope" value="Eukaryota"/>
</dbReference>
<dbReference type="AlphaFoldDB" id="A0A0L0D7J1"/>
<accession>A0A0L0D7J1</accession>
<dbReference type="SMART" id="SM00060">
    <property type="entry name" value="FN3"/>
    <property type="match status" value="1"/>
</dbReference>
<dbReference type="EMBL" id="GL349446">
    <property type="protein sequence ID" value="KNC47268.1"/>
    <property type="molecule type" value="Genomic_DNA"/>
</dbReference>
<dbReference type="InterPro" id="IPR023410">
    <property type="entry name" value="14-3-3_domain"/>
</dbReference>
<reference evidence="4 5" key="1">
    <citation type="submission" date="2010-05" db="EMBL/GenBank/DDBJ databases">
        <title>The Genome Sequence of Thecamonas trahens ATCC 50062.</title>
        <authorList>
            <consortium name="The Broad Institute Genome Sequencing Platform"/>
            <person name="Russ C."/>
            <person name="Cuomo C."/>
            <person name="Shea T."/>
            <person name="Young S.K."/>
            <person name="Zeng Q."/>
            <person name="Koehrsen M."/>
            <person name="Haas B."/>
            <person name="Borodovsky M."/>
            <person name="Guigo R."/>
            <person name="Alvarado L."/>
            <person name="Berlin A."/>
            <person name="Bochicchio J."/>
            <person name="Borenstein D."/>
            <person name="Chapman S."/>
            <person name="Chen Z."/>
            <person name="Freedman E."/>
            <person name="Gellesch M."/>
            <person name="Goldberg J."/>
            <person name="Griggs A."/>
            <person name="Gujja S."/>
            <person name="Heilman E."/>
            <person name="Heiman D."/>
            <person name="Hepburn T."/>
            <person name="Howarth C."/>
            <person name="Jen D."/>
            <person name="Larson L."/>
            <person name="Mehta T."/>
            <person name="Park D."/>
            <person name="Pearson M."/>
            <person name="Roberts A."/>
            <person name="Saif S."/>
            <person name="Shenoy N."/>
            <person name="Sisk P."/>
            <person name="Stolte C."/>
            <person name="Sykes S."/>
            <person name="Thomson T."/>
            <person name="Walk T."/>
            <person name="White J."/>
            <person name="Yandava C."/>
            <person name="Burger G."/>
            <person name="Gray M.W."/>
            <person name="Holland P.W.H."/>
            <person name="King N."/>
            <person name="Lang F.B.F."/>
            <person name="Roger A.J."/>
            <person name="Ruiz-Trillo I."/>
            <person name="Lander E."/>
            <person name="Nusbaum C."/>
        </authorList>
    </citation>
    <scope>NUCLEOTIDE SEQUENCE [LARGE SCALE GENOMIC DNA]</scope>
    <source>
        <strain evidence="4 5">ATCC 50062</strain>
    </source>
</reference>